<name>A0A645HAI1_9ZZZZ</name>
<proteinExistence type="predicted"/>
<dbReference type="InterPro" id="IPR043733">
    <property type="entry name" value="DUF5677"/>
</dbReference>
<organism evidence="1">
    <name type="scientific">bioreactor metagenome</name>
    <dbReference type="NCBI Taxonomy" id="1076179"/>
    <lineage>
        <taxon>unclassified sequences</taxon>
        <taxon>metagenomes</taxon>
        <taxon>ecological metagenomes</taxon>
    </lineage>
</organism>
<accession>A0A645HAI1</accession>
<comment type="caution">
    <text evidence="1">The sequence shown here is derived from an EMBL/GenBank/DDBJ whole genome shotgun (WGS) entry which is preliminary data.</text>
</comment>
<evidence type="ECO:0000313" key="1">
    <source>
        <dbReference type="EMBL" id="MPN32803.1"/>
    </source>
</evidence>
<dbReference type="Pfam" id="PF18928">
    <property type="entry name" value="DUF5677"/>
    <property type="match status" value="1"/>
</dbReference>
<reference evidence="1" key="1">
    <citation type="submission" date="2019-08" db="EMBL/GenBank/DDBJ databases">
        <authorList>
            <person name="Kucharzyk K."/>
            <person name="Murdoch R.W."/>
            <person name="Higgins S."/>
            <person name="Loffler F."/>
        </authorList>
    </citation>
    <scope>NUCLEOTIDE SEQUENCE</scope>
</reference>
<protein>
    <submittedName>
        <fullName evidence="1">Uncharacterized protein</fullName>
    </submittedName>
</protein>
<dbReference type="EMBL" id="VSSQ01084997">
    <property type="protein sequence ID" value="MPN32803.1"/>
    <property type="molecule type" value="Genomic_DNA"/>
</dbReference>
<gene>
    <name evidence="1" type="ORF">SDC9_180283</name>
</gene>
<sequence>MAAWRTLHECECTLLVLNRYGAPLIERYLRHMQYGIAYRMGKDNPSETDAIFEEIKEAMKKYDLKSKDTKKYIEYGWLYGTNEIPAKELKLNFRDGLETIAGLHQYSEIYEKSSEIVHSTPMLIYSNKTYYYLMAIISTYESFFRIEKIFTDMFCRRISKEQMDQYAEMRKVYYAQLIAIHRGELATWQSIQDKKY</sequence>
<dbReference type="AlphaFoldDB" id="A0A645HAI1"/>